<dbReference type="AlphaFoldDB" id="C0EMW7"/>
<sequence>MKVRLSNGLFFSCRKFVRVIMRWILTASPKTGFQTTFSLSDRDFQVLI</sequence>
<accession>C0EMW7</accession>
<keyword evidence="2" id="KW-1185">Reference proteome</keyword>
<evidence type="ECO:0000313" key="2">
    <source>
        <dbReference type="Proteomes" id="UP000004457"/>
    </source>
</evidence>
<gene>
    <name evidence="1" type="ORF">NEIFLAOT_01294</name>
</gene>
<proteinExistence type="predicted"/>
<dbReference type="EMBL" id="ACEN01000062">
    <property type="protein sequence ID" value="EEG33589.1"/>
    <property type="molecule type" value="Genomic_DNA"/>
</dbReference>
<reference evidence="1 2" key="1">
    <citation type="submission" date="2009-01" db="EMBL/GenBank/DDBJ databases">
        <authorList>
            <person name="Fulton L."/>
            <person name="Clifton S."/>
            <person name="Chinwalla A.T."/>
            <person name="Mitreva M."/>
            <person name="Sodergren E."/>
            <person name="Weinstock G."/>
            <person name="Clifton S."/>
            <person name="Dooling D.J."/>
            <person name="Fulton B."/>
            <person name="Minx P."/>
            <person name="Pepin K.H."/>
            <person name="Johnson M."/>
            <person name="Bhonagiri V."/>
            <person name="Nash W.E."/>
            <person name="Mardis E.R."/>
            <person name="Wilson R.K."/>
        </authorList>
    </citation>
    <scope>NUCLEOTIDE SEQUENCE [LARGE SCALE GENOMIC DNA]</scope>
    <source>
        <strain evidence="1 2">NRL30031/H210</strain>
    </source>
</reference>
<evidence type="ECO:0000313" key="1">
    <source>
        <dbReference type="EMBL" id="EEG33589.1"/>
    </source>
</evidence>
<comment type="caution">
    <text evidence="1">The sequence shown here is derived from an EMBL/GenBank/DDBJ whole genome shotgun (WGS) entry which is preliminary data.</text>
</comment>
<dbReference type="Proteomes" id="UP000004457">
    <property type="component" value="Unassembled WGS sequence"/>
</dbReference>
<name>C0EMW7_NEIFL</name>
<protein>
    <submittedName>
        <fullName evidence="1">Uncharacterized protein</fullName>
    </submittedName>
</protein>
<organism evidence="1 2">
    <name type="scientific">Neisseria flavescens NRL30031/H210</name>
    <dbReference type="NCBI Taxonomy" id="546264"/>
    <lineage>
        <taxon>Bacteria</taxon>
        <taxon>Pseudomonadati</taxon>
        <taxon>Pseudomonadota</taxon>
        <taxon>Betaproteobacteria</taxon>
        <taxon>Neisseriales</taxon>
        <taxon>Neisseriaceae</taxon>
        <taxon>Neisseria</taxon>
    </lineage>
</organism>